<evidence type="ECO:0000256" key="5">
    <source>
        <dbReference type="ARBA" id="ARBA00023002"/>
    </source>
</evidence>
<evidence type="ECO:0000256" key="6">
    <source>
        <dbReference type="SAM" id="SignalP"/>
    </source>
</evidence>
<dbReference type="InterPro" id="IPR016166">
    <property type="entry name" value="FAD-bd_PCMH"/>
</dbReference>
<evidence type="ECO:0000256" key="1">
    <source>
        <dbReference type="ARBA" id="ARBA00001974"/>
    </source>
</evidence>
<feature type="domain" description="FAD-binding PCMH-type" evidence="7">
    <location>
        <begin position="63"/>
        <end position="246"/>
    </location>
</feature>
<dbReference type="InterPro" id="IPR036318">
    <property type="entry name" value="FAD-bd_PCMH-like_sf"/>
</dbReference>
<dbReference type="SUPFAM" id="SSF56176">
    <property type="entry name" value="FAD-binding/transporter-associated domain-like"/>
    <property type="match status" value="1"/>
</dbReference>
<accession>A0A2T2P1B5</accession>
<dbReference type="PANTHER" id="PTHR42973:SF39">
    <property type="entry name" value="FAD-BINDING PCMH-TYPE DOMAIN-CONTAINING PROTEIN"/>
    <property type="match status" value="1"/>
</dbReference>
<evidence type="ECO:0000256" key="4">
    <source>
        <dbReference type="ARBA" id="ARBA00022827"/>
    </source>
</evidence>
<dbReference type="InterPro" id="IPR012951">
    <property type="entry name" value="BBE"/>
</dbReference>
<evidence type="ECO:0000259" key="7">
    <source>
        <dbReference type="PROSITE" id="PS51387"/>
    </source>
</evidence>
<proteinExistence type="inferred from homology"/>
<dbReference type="PROSITE" id="PS51387">
    <property type="entry name" value="FAD_PCMH"/>
    <property type="match status" value="1"/>
</dbReference>
<dbReference type="InterPro" id="IPR006094">
    <property type="entry name" value="Oxid_FAD_bind_N"/>
</dbReference>
<dbReference type="PANTHER" id="PTHR42973">
    <property type="entry name" value="BINDING OXIDOREDUCTASE, PUTATIVE (AFU_ORTHOLOGUE AFUA_1G17690)-RELATED"/>
    <property type="match status" value="1"/>
</dbReference>
<dbReference type="AlphaFoldDB" id="A0A2T2P1B5"/>
<dbReference type="Gene3D" id="3.30.465.10">
    <property type="match status" value="2"/>
</dbReference>
<keyword evidence="6" id="KW-0732">Signal</keyword>
<gene>
    <name evidence="8" type="ORF">BS50DRAFT_618439</name>
</gene>
<dbReference type="Proteomes" id="UP000240883">
    <property type="component" value="Unassembled WGS sequence"/>
</dbReference>
<keyword evidence="3" id="KW-0285">Flavoprotein</keyword>
<keyword evidence="9" id="KW-1185">Reference proteome</keyword>
<dbReference type="Pfam" id="PF08031">
    <property type="entry name" value="BBE"/>
    <property type="match status" value="1"/>
</dbReference>
<protein>
    <submittedName>
        <fullName evidence="8">FAD binding domain protein</fullName>
    </submittedName>
</protein>
<evidence type="ECO:0000256" key="2">
    <source>
        <dbReference type="ARBA" id="ARBA00005466"/>
    </source>
</evidence>
<keyword evidence="5" id="KW-0560">Oxidoreductase</keyword>
<dbReference type="EMBL" id="KZ678131">
    <property type="protein sequence ID" value="PSN71419.1"/>
    <property type="molecule type" value="Genomic_DNA"/>
</dbReference>
<name>A0A2T2P1B5_CORCC</name>
<dbReference type="InterPro" id="IPR016169">
    <property type="entry name" value="FAD-bd_PCMH_sub2"/>
</dbReference>
<evidence type="ECO:0000256" key="3">
    <source>
        <dbReference type="ARBA" id="ARBA00022630"/>
    </source>
</evidence>
<keyword evidence="4" id="KW-0274">FAD</keyword>
<feature type="chain" id="PRO_5015760422" evidence="6">
    <location>
        <begin position="19"/>
        <end position="542"/>
    </location>
</feature>
<feature type="signal peptide" evidence="6">
    <location>
        <begin position="1"/>
        <end position="18"/>
    </location>
</feature>
<organism evidence="8 9">
    <name type="scientific">Corynespora cassiicola Philippines</name>
    <dbReference type="NCBI Taxonomy" id="1448308"/>
    <lineage>
        <taxon>Eukaryota</taxon>
        <taxon>Fungi</taxon>
        <taxon>Dikarya</taxon>
        <taxon>Ascomycota</taxon>
        <taxon>Pezizomycotina</taxon>
        <taxon>Dothideomycetes</taxon>
        <taxon>Pleosporomycetidae</taxon>
        <taxon>Pleosporales</taxon>
        <taxon>Corynesporascaceae</taxon>
        <taxon>Corynespora</taxon>
    </lineage>
</organism>
<evidence type="ECO:0000313" key="9">
    <source>
        <dbReference type="Proteomes" id="UP000240883"/>
    </source>
</evidence>
<dbReference type="OrthoDB" id="9983560at2759"/>
<dbReference type="GO" id="GO:0016491">
    <property type="term" value="F:oxidoreductase activity"/>
    <property type="evidence" value="ECO:0007669"/>
    <property type="project" value="UniProtKB-KW"/>
</dbReference>
<evidence type="ECO:0000313" key="8">
    <source>
        <dbReference type="EMBL" id="PSN71419.1"/>
    </source>
</evidence>
<comment type="cofactor">
    <cofactor evidence="1">
        <name>FAD</name>
        <dbReference type="ChEBI" id="CHEBI:57692"/>
    </cofactor>
</comment>
<reference evidence="8 9" key="1">
    <citation type="journal article" date="2018" name="Front. Microbiol.">
        <title>Genome-Wide Analysis of Corynespora cassiicola Leaf Fall Disease Putative Effectors.</title>
        <authorList>
            <person name="Lopez D."/>
            <person name="Ribeiro S."/>
            <person name="Label P."/>
            <person name="Fumanal B."/>
            <person name="Venisse J.S."/>
            <person name="Kohler A."/>
            <person name="de Oliveira R.R."/>
            <person name="Labutti K."/>
            <person name="Lipzen A."/>
            <person name="Lail K."/>
            <person name="Bauer D."/>
            <person name="Ohm R.A."/>
            <person name="Barry K.W."/>
            <person name="Spatafora J."/>
            <person name="Grigoriev I.V."/>
            <person name="Martin F.M."/>
            <person name="Pujade-Renaud V."/>
        </authorList>
    </citation>
    <scope>NUCLEOTIDE SEQUENCE [LARGE SCALE GENOMIC DNA]</scope>
    <source>
        <strain evidence="8 9">Philippines</strain>
    </source>
</reference>
<sequence length="542" mass="59452">MGRLSFLALLSLPTAIFAASNSTCKCVPSDPCWPTATTWTSLNETLDGHLLPTSLPKSVCPDGGSGSETYIVNATDATHIQTTLRFAKEHNLKVNVNNTGHAGFGRSSTCGALFIHTHYMKGLEFHDQYVPKSCSTNMSHMAASLGAGEQDDDVFQALAKYNAATVGGTFDTVGIVGWATSGGHGWLTSSYGMGADNIFEVEIVTPTGEILVANECQNTELFWATRGGGGGTYGVITRITMKAYPMPQTTQLLWYVTSSNTTARQWWEFVAELHVDMVEMNERGFQGYYTITRGQDGTMSIGGYFMAYDKSESEVDGILQPLFARVGNSTLKLTSNVTRHDGWIDAYNLLPKQTRDSNSGPGGVLSTTRLLTRRGLTEDVEASMKMFEAIGPNVADGETDGSSVFLAGSLIASQTPVDNALNPAWRDTAVHLIAKLSWDTELPEDRVLEFRERMTNGTGYAMRKISPDSGCYANEIDQLEPNWQWAMYGPHYDRLRSIKAKYDPDNILWCRRCVGSDEWAYNEDDGSLCPRSLAATWPNFAY</sequence>
<comment type="similarity">
    <text evidence="2">Belongs to the oxygen-dependent FAD-linked oxidoreductase family.</text>
</comment>
<dbReference type="InterPro" id="IPR050416">
    <property type="entry name" value="FAD-linked_Oxidoreductase"/>
</dbReference>
<dbReference type="GO" id="GO:0071949">
    <property type="term" value="F:FAD binding"/>
    <property type="evidence" value="ECO:0007669"/>
    <property type="project" value="InterPro"/>
</dbReference>
<dbReference type="Pfam" id="PF01565">
    <property type="entry name" value="FAD_binding_4"/>
    <property type="match status" value="1"/>
</dbReference>
<dbReference type="STRING" id="1448308.A0A2T2P1B5"/>